<keyword evidence="10" id="KW-1185">Reference proteome</keyword>
<gene>
    <name evidence="9" type="primary">iscA</name>
    <name evidence="8" type="ORF">BIY21_18145</name>
    <name evidence="9" type="ORF">EGH82_00965</name>
</gene>
<evidence type="ECO:0000256" key="2">
    <source>
        <dbReference type="ARBA" id="ARBA00006718"/>
    </source>
</evidence>
<dbReference type="Proteomes" id="UP000278792">
    <property type="component" value="Unassembled WGS sequence"/>
</dbReference>
<dbReference type="GO" id="GO:0046872">
    <property type="term" value="F:metal ion binding"/>
    <property type="evidence" value="ECO:0007669"/>
    <property type="project" value="UniProtKB-KW"/>
</dbReference>
<accession>A0A3N3E6C6</accession>
<protein>
    <recommendedName>
        <fullName evidence="3">Iron-binding protein IscA</fullName>
    </recommendedName>
    <alternativeName>
        <fullName evidence="6">Iron-sulfur cluster assembly protein</fullName>
    </alternativeName>
</protein>
<sequence>MAITLSDAAASRVRAFLDNRGKGVGLRLGVKTTGCSGMAYVLEFVDEVNDEEDEVFEHKGVNVIIDKKSLVYLDGTELDYVKQGLNEGFEFNNPNAKGECGCGESFNV</sequence>
<keyword evidence="5" id="KW-0408">Iron</keyword>
<dbReference type="GO" id="GO:0016226">
    <property type="term" value="P:iron-sulfur cluster assembly"/>
    <property type="evidence" value="ECO:0007669"/>
    <property type="project" value="InterPro"/>
</dbReference>
<dbReference type="PANTHER" id="PTHR10072:SF41">
    <property type="entry name" value="IRON-SULFUR CLUSTER ASSEMBLY 1 HOMOLOG, MITOCHONDRIAL"/>
    <property type="match status" value="1"/>
</dbReference>
<dbReference type="InterPro" id="IPR016092">
    <property type="entry name" value="ATAP"/>
</dbReference>
<evidence type="ECO:0000256" key="6">
    <source>
        <dbReference type="ARBA" id="ARBA00032050"/>
    </source>
</evidence>
<dbReference type="InterPro" id="IPR035903">
    <property type="entry name" value="HesB-like_dom_sf"/>
</dbReference>
<dbReference type="EMBL" id="RKIK01000002">
    <property type="protein sequence ID" value="ROV62287.1"/>
    <property type="molecule type" value="Genomic_DNA"/>
</dbReference>
<evidence type="ECO:0000259" key="7">
    <source>
        <dbReference type="Pfam" id="PF01521"/>
    </source>
</evidence>
<dbReference type="PANTHER" id="PTHR10072">
    <property type="entry name" value="IRON-SULFUR CLUSTER ASSEMBLY PROTEIN"/>
    <property type="match status" value="1"/>
</dbReference>
<dbReference type="Gene3D" id="2.60.300.12">
    <property type="entry name" value="HesB-like domain"/>
    <property type="match status" value="1"/>
</dbReference>
<dbReference type="PROSITE" id="PS01152">
    <property type="entry name" value="HESB"/>
    <property type="match status" value="1"/>
</dbReference>
<dbReference type="FunFam" id="2.60.300.12:FF:000001">
    <property type="entry name" value="Iron-binding protein IscA"/>
    <property type="match status" value="1"/>
</dbReference>
<dbReference type="NCBIfam" id="TIGR00049">
    <property type="entry name" value="iron-sulfur cluster assembly accessory protein"/>
    <property type="match status" value="1"/>
</dbReference>
<reference evidence="8 10" key="1">
    <citation type="submission" date="2016-09" db="EMBL/GenBank/DDBJ databases">
        <title>Genomic Taxonomy of the Vibrionaceae.</title>
        <authorList>
            <person name="Gonzalez-Castillo A."/>
            <person name="Gomez-Gil B."/>
            <person name="Enciso-Ibarra K."/>
        </authorList>
    </citation>
    <scope>NUCLEOTIDE SEQUENCE [LARGE SCALE GENOMIC DNA]</scope>
    <source>
        <strain evidence="8 10">CAIM 1731</strain>
    </source>
</reference>
<evidence type="ECO:0000256" key="1">
    <source>
        <dbReference type="ARBA" id="ARBA00001962"/>
    </source>
</evidence>
<name>A0A3N3E6C6_9VIBR</name>
<dbReference type="OrthoDB" id="9801228at2"/>
<proteinExistence type="inferred from homology"/>
<evidence type="ECO:0000256" key="4">
    <source>
        <dbReference type="ARBA" id="ARBA00022723"/>
    </source>
</evidence>
<dbReference type="GO" id="GO:0005829">
    <property type="term" value="C:cytosol"/>
    <property type="evidence" value="ECO:0007669"/>
    <property type="project" value="TreeGrafter"/>
</dbReference>
<dbReference type="InterPro" id="IPR017870">
    <property type="entry name" value="FeS_cluster_insertion_CS"/>
</dbReference>
<comment type="similarity">
    <text evidence="2">Belongs to the HesB/IscA family.</text>
</comment>
<organism evidence="9 11">
    <name type="scientific">Vibrio ponticus</name>
    <dbReference type="NCBI Taxonomy" id="265668"/>
    <lineage>
        <taxon>Bacteria</taxon>
        <taxon>Pseudomonadati</taxon>
        <taxon>Pseudomonadota</taxon>
        <taxon>Gammaproteobacteria</taxon>
        <taxon>Vibrionales</taxon>
        <taxon>Vibrionaceae</taxon>
        <taxon>Vibrio</taxon>
    </lineage>
</organism>
<dbReference type="EMBL" id="MJMI01000132">
    <property type="protein sequence ID" value="OLQ86486.1"/>
    <property type="molecule type" value="Genomic_DNA"/>
</dbReference>
<evidence type="ECO:0000313" key="8">
    <source>
        <dbReference type="EMBL" id="OLQ86486.1"/>
    </source>
</evidence>
<feature type="domain" description="Core" evidence="7">
    <location>
        <begin position="1"/>
        <end position="104"/>
    </location>
</feature>
<dbReference type="InterPro" id="IPR000361">
    <property type="entry name" value="ATAP_core_dom"/>
</dbReference>
<keyword evidence="4" id="KW-0479">Metal-binding</keyword>
<reference evidence="9 11" key="2">
    <citation type="submission" date="2018-11" db="EMBL/GenBank/DDBJ databases">
        <title>Vibrio ponticus strain CAIM 1751 pathogenic for the snapper Lutjanus guttatus.</title>
        <authorList>
            <person name="Soto-Rodriguez S."/>
            <person name="Lozano-Olvera R."/>
            <person name="Gomez-Gil B."/>
        </authorList>
    </citation>
    <scope>NUCLEOTIDE SEQUENCE [LARGE SCALE GENOMIC DNA]</scope>
    <source>
        <strain evidence="9 11">CAIM 1751</strain>
    </source>
</reference>
<dbReference type="InterPro" id="IPR050322">
    <property type="entry name" value="Fe-S_cluster_asmbl/transfer"/>
</dbReference>
<dbReference type="GO" id="GO:0051537">
    <property type="term" value="F:2 iron, 2 sulfur cluster binding"/>
    <property type="evidence" value="ECO:0007669"/>
    <property type="project" value="TreeGrafter"/>
</dbReference>
<comment type="cofactor">
    <cofactor evidence="1">
        <name>Fe cation</name>
        <dbReference type="ChEBI" id="CHEBI:24875"/>
    </cofactor>
</comment>
<dbReference type="AlphaFoldDB" id="A0A3N3E6C6"/>
<evidence type="ECO:0000313" key="10">
    <source>
        <dbReference type="Proteomes" id="UP000186206"/>
    </source>
</evidence>
<evidence type="ECO:0000313" key="9">
    <source>
        <dbReference type="EMBL" id="ROV62287.1"/>
    </source>
</evidence>
<dbReference type="InterPro" id="IPR011302">
    <property type="entry name" value="IscA_proteobact"/>
</dbReference>
<evidence type="ECO:0000256" key="3">
    <source>
        <dbReference type="ARBA" id="ARBA00014591"/>
    </source>
</evidence>
<dbReference type="NCBIfam" id="NF007049">
    <property type="entry name" value="PRK09502.1"/>
    <property type="match status" value="1"/>
</dbReference>
<evidence type="ECO:0000256" key="5">
    <source>
        <dbReference type="ARBA" id="ARBA00023004"/>
    </source>
</evidence>
<dbReference type="SUPFAM" id="SSF89360">
    <property type="entry name" value="HesB-like domain"/>
    <property type="match status" value="1"/>
</dbReference>
<comment type="caution">
    <text evidence="9">The sequence shown here is derived from an EMBL/GenBank/DDBJ whole genome shotgun (WGS) entry which is preliminary data.</text>
</comment>
<evidence type="ECO:0000313" key="11">
    <source>
        <dbReference type="Proteomes" id="UP000278792"/>
    </source>
</evidence>
<dbReference type="NCBIfam" id="TIGR02011">
    <property type="entry name" value="IscA"/>
    <property type="match status" value="1"/>
</dbReference>
<dbReference type="Proteomes" id="UP000186206">
    <property type="component" value="Unassembled WGS sequence"/>
</dbReference>
<dbReference type="RefSeq" id="WP_075652169.1">
    <property type="nucleotide sequence ID" value="NZ_AP019657.1"/>
</dbReference>
<dbReference type="Pfam" id="PF01521">
    <property type="entry name" value="Fe-S_biosyn"/>
    <property type="match status" value="1"/>
</dbReference>